<dbReference type="GO" id="GO:0008081">
    <property type="term" value="F:phosphoric diester hydrolase activity"/>
    <property type="evidence" value="ECO:0007669"/>
    <property type="project" value="UniProtKB-ARBA"/>
</dbReference>
<keyword evidence="3" id="KW-1185">Reference proteome</keyword>
<accession>A0A1I5APF7</accession>
<dbReference type="SMART" id="SM00471">
    <property type="entry name" value="HDc"/>
    <property type="match status" value="1"/>
</dbReference>
<dbReference type="NCBIfam" id="TIGR00277">
    <property type="entry name" value="HDIG"/>
    <property type="match status" value="1"/>
</dbReference>
<reference evidence="3" key="1">
    <citation type="submission" date="2016-10" db="EMBL/GenBank/DDBJ databases">
        <authorList>
            <person name="Varghese N."/>
            <person name="Submissions S."/>
        </authorList>
    </citation>
    <scope>NUCLEOTIDE SEQUENCE [LARGE SCALE GENOMIC DNA]</scope>
    <source>
        <strain evidence="3">DSM 6150</strain>
    </source>
</reference>
<evidence type="ECO:0000313" key="2">
    <source>
        <dbReference type="EMBL" id="SFN64318.1"/>
    </source>
</evidence>
<dbReference type="InterPro" id="IPR037522">
    <property type="entry name" value="HD_GYP_dom"/>
</dbReference>
<dbReference type="EMBL" id="FOVE01000014">
    <property type="protein sequence ID" value="SFN64318.1"/>
    <property type="molecule type" value="Genomic_DNA"/>
</dbReference>
<feature type="domain" description="HD-GYP" evidence="1">
    <location>
        <begin position="139"/>
        <end position="335"/>
    </location>
</feature>
<name>A0A1I5APF7_9NEIS</name>
<protein>
    <submittedName>
        <fullName evidence="2">HDIG domain-containing protein</fullName>
    </submittedName>
</protein>
<evidence type="ECO:0000313" key="3">
    <source>
        <dbReference type="Proteomes" id="UP000242869"/>
    </source>
</evidence>
<dbReference type="Gene3D" id="1.10.3210.10">
    <property type="entry name" value="Hypothetical protein af1432"/>
    <property type="match status" value="1"/>
</dbReference>
<dbReference type="CDD" id="cd00077">
    <property type="entry name" value="HDc"/>
    <property type="match status" value="1"/>
</dbReference>
<dbReference type="Pfam" id="PF13487">
    <property type="entry name" value="HD_5"/>
    <property type="match status" value="1"/>
</dbReference>
<dbReference type="OrthoDB" id="9764808at2"/>
<dbReference type="Proteomes" id="UP000242869">
    <property type="component" value="Unassembled WGS sequence"/>
</dbReference>
<dbReference type="InterPro" id="IPR003607">
    <property type="entry name" value="HD/PDEase_dom"/>
</dbReference>
<organism evidence="2 3">
    <name type="scientific">Formivibrio citricus</name>
    <dbReference type="NCBI Taxonomy" id="83765"/>
    <lineage>
        <taxon>Bacteria</taxon>
        <taxon>Pseudomonadati</taxon>
        <taxon>Pseudomonadota</taxon>
        <taxon>Betaproteobacteria</taxon>
        <taxon>Neisseriales</taxon>
        <taxon>Chitinibacteraceae</taxon>
        <taxon>Formivibrio</taxon>
    </lineage>
</organism>
<dbReference type="InterPro" id="IPR021812">
    <property type="entry name" value="DUF3391"/>
</dbReference>
<gene>
    <name evidence="2" type="ORF">SAMN05660284_01945</name>
</gene>
<dbReference type="Pfam" id="PF11871">
    <property type="entry name" value="DUF3391"/>
    <property type="match status" value="1"/>
</dbReference>
<dbReference type="STRING" id="83765.SAMN05660284_01945"/>
<dbReference type="PANTHER" id="PTHR43155">
    <property type="entry name" value="CYCLIC DI-GMP PHOSPHODIESTERASE PA4108-RELATED"/>
    <property type="match status" value="1"/>
</dbReference>
<dbReference type="PANTHER" id="PTHR43155:SF2">
    <property type="entry name" value="CYCLIC DI-GMP PHOSPHODIESTERASE PA4108"/>
    <property type="match status" value="1"/>
</dbReference>
<dbReference type="SUPFAM" id="SSF109604">
    <property type="entry name" value="HD-domain/PDEase-like"/>
    <property type="match status" value="1"/>
</dbReference>
<dbReference type="AlphaFoldDB" id="A0A1I5APF7"/>
<proteinExistence type="predicted"/>
<dbReference type="PROSITE" id="PS51832">
    <property type="entry name" value="HD_GYP"/>
    <property type="match status" value="1"/>
</dbReference>
<evidence type="ECO:0000259" key="1">
    <source>
        <dbReference type="PROSITE" id="PS51832"/>
    </source>
</evidence>
<sequence>MIKKIPVSSLKTGMYLHDLNVGWMDHPFVRSQFTITTEAEIAKIVQLGVRELYIDTSRGLDVGDDAPTAAEVKAEIEAQIIKAAEEPLLIRVSAAEEMARARKVHQQAHKVVRSVMNDVRLGQAVQMDQVEEVVEAITESILRNAGALIGLSGIKDKDEYTFLHSVSVCTLLVTFARSMGMDAESVRLAGIGGLLHDTGKMKVPNEILNKPGRFTDEEFAIMKTHPEEGWKIIREIPGMHEVPLDITLHHHERVDGSGYPHKLKGDEISQFAKMAAIVDVYDAITSDRCYHKGMPAPEGLRKLWEWSKFHFDPALVQAFMRTVGIYPVGSLVKLESGRLAVVIDQNEGSLLTPKVKAIFSTKSNAYIPPLEIDLSKPMGKGGADKITGHEDPAKWKIDTGRYLGAPT</sequence>
<dbReference type="InterPro" id="IPR006675">
    <property type="entry name" value="HDIG_dom"/>
</dbReference>
<dbReference type="RefSeq" id="WP_091195281.1">
    <property type="nucleotide sequence ID" value="NZ_FOVE01000014.1"/>
</dbReference>